<evidence type="ECO:0000313" key="3">
    <source>
        <dbReference type="Proteomes" id="UP000007807"/>
    </source>
</evidence>
<dbReference type="AlphaFoldDB" id="F4BTV0"/>
<dbReference type="HOGENOM" id="CLU_2490432_0_0_2"/>
<gene>
    <name evidence="2" type="ordered locus">MCON_0068</name>
</gene>
<reference evidence="2 3" key="1">
    <citation type="journal article" date="2011" name="J. Bacteriol.">
        <title>Complete genome sequence of Methanosaeta concilii, a specialist in aceticlastic methanogenesis.</title>
        <authorList>
            <person name="Barber R.D."/>
            <person name="Zhang L."/>
            <person name="Harnack M."/>
            <person name="Olson M.V."/>
            <person name="Kaul R."/>
            <person name="Ingram-Smith C."/>
            <person name="Smith K.S."/>
        </authorList>
    </citation>
    <scope>NUCLEOTIDE SEQUENCE [LARGE SCALE GENOMIC DNA]</scope>
    <source>
        <strain evidence="3">ATCC 5969 / DSM 3671 / JCM 10134 / NBRC 103675 / OCM 69 / GP-6</strain>
    </source>
</reference>
<keyword evidence="1" id="KW-0472">Membrane</keyword>
<evidence type="ECO:0000256" key="1">
    <source>
        <dbReference type="SAM" id="Phobius"/>
    </source>
</evidence>
<evidence type="ECO:0000313" key="2">
    <source>
        <dbReference type="EMBL" id="AEB66983.1"/>
    </source>
</evidence>
<dbReference type="KEGG" id="mcj:MCON_0068"/>
<organism evidence="2 3">
    <name type="scientific">Methanothrix soehngenii (strain ATCC 5969 / DSM 3671 / JCM 10134 / NBRC 103675 / OCM 69 / GP-6)</name>
    <name type="common">Methanosaeta concilii</name>
    <dbReference type="NCBI Taxonomy" id="990316"/>
    <lineage>
        <taxon>Archaea</taxon>
        <taxon>Methanobacteriati</taxon>
        <taxon>Methanobacteriota</taxon>
        <taxon>Stenosarchaea group</taxon>
        <taxon>Methanomicrobia</taxon>
        <taxon>Methanotrichales</taxon>
        <taxon>Methanotrichaceae</taxon>
        <taxon>Methanothrix</taxon>
    </lineage>
</organism>
<feature type="transmembrane region" description="Helical" evidence="1">
    <location>
        <begin position="6"/>
        <end position="24"/>
    </location>
</feature>
<keyword evidence="1" id="KW-1133">Transmembrane helix</keyword>
<dbReference type="Proteomes" id="UP000007807">
    <property type="component" value="Chromosome"/>
</dbReference>
<dbReference type="InParanoid" id="F4BTV0"/>
<dbReference type="EMBL" id="CP002565">
    <property type="protein sequence ID" value="AEB66983.1"/>
    <property type="molecule type" value="Genomic_DNA"/>
</dbReference>
<keyword evidence="1" id="KW-0812">Transmembrane</keyword>
<sequence length="86" mass="9988">MAVQNYLLLFIYIYLTYYIMVPFIRLEKYSGSNQVSCRGLAFTKVSSKMKPLKQLRTILWSLKKATIVPIGQSNQSDQRAWMISGF</sequence>
<keyword evidence="3" id="KW-1185">Reference proteome</keyword>
<name>F4BTV0_METSG</name>
<protein>
    <submittedName>
        <fullName evidence="2">Uncharacterized protein</fullName>
    </submittedName>
</protein>
<proteinExistence type="predicted"/>
<accession>F4BTV0</accession>